<dbReference type="STRING" id="593133.SAMN04488006_1577"/>
<evidence type="ECO:0008006" key="4">
    <source>
        <dbReference type="Google" id="ProtNLM"/>
    </source>
</evidence>
<feature type="signal peptide" evidence="1">
    <location>
        <begin position="1"/>
        <end position="21"/>
    </location>
</feature>
<dbReference type="EMBL" id="FOZP01000003">
    <property type="protein sequence ID" value="SFS48427.1"/>
    <property type="molecule type" value="Genomic_DNA"/>
</dbReference>
<accession>A0A1I6Q7K7</accession>
<feature type="chain" id="PRO_5011705554" description="Haem-binding uptake, Tiki superfamily, ChaN" evidence="1">
    <location>
        <begin position="22"/>
        <end position="247"/>
    </location>
</feature>
<keyword evidence="1" id="KW-0732">Signal</keyword>
<protein>
    <recommendedName>
        <fullName evidence="4">Haem-binding uptake, Tiki superfamily, ChaN</fullName>
    </recommendedName>
</protein>
<evidence type="ECO:0000313" key="3">
    <source>
        <dbReference type="Proteomes" id="UP000199312"/>
    </source>
</evidence>
<reference evidence="3" key="1">
    <citation type="submission" date="2016-10" db="EMBL/GenBank/DDBJ databases">
        <authorList>
            <person name="Varghese N."/>
            <person name="Submissions S."/>
        </authorList>
    </citation>
    <scope>NUCLEOTIDE SEQUENCE [LARGE SCALE GENOMIC DNA]</scope>
    <source>
        <strain evidence="3">DSM 24450</strain>
    </source>
</reference>
<evidence type="ECO:0000313" key="2">
    <source>
        <dbReference type="EMBL" id="SFS48427.1"/>
    </source>
</evidence>
<proteinExistence type="predicted"/>
<dbReference type="OrthoDB" id="7403447at2"/>
<evidence type="ECO:0000256" key="1">
    <source>
        <dbReference type="SAM" id="SignalP"/>
    </source>
</evidence>
<dbReference type="Proteomes" id="UP000199312">
    <property type="component" value="Unassembled WGS sequence"/>
</dbReference>
<gene>
    <name evidence="2" type="ORF">SAMN04488006_1577</name>
</gene>
<dbReference type="RefSeq" id="WP_090224560.1">
    <property type="nucleotide sequence ID" value="NZ_FOZP01000003.1"/>
</dbReference>
<sequence>MKTKTILLFTLATLAVISVMAQTKKSEVLIISTIHGAHKVNPNYSYDSLFTFIETYNPDIIGVEIRKEDIDSTVLYLKSNYPFEMYECITKYASKKVVGFDWLGDAIAGKAIPENYWKEKSTIKKLQLKLAADSSMQQQLSITNVIQQEKNKLVVSASLTELNDGKYDLMNHIYYEQLKLLLNNTEFKPLADFYKKRDEMIAENILEIIKSNHGKKMIFLVGADHRDYTLKKVFEEFEGTIILNHFK</sequence>
<organism evidence="2 3">
    <name type="scientific">Lutibacter maritimus</name>
    <dbReference type="NCBI Taxonomy" id="593133"/>
    <lineage>
        <taxon>Bacteria</taxon>
        <taxon>Pseudomonadati</taxon>
        <taxon>Bacteroidota</taxon>
        <taxon>Flavobacteriia</taxon>
        <taxon>Flavobacteriales</taxon>
        <taxon>Flavobacteriaceae</taxon>
        <taxon>Lutibacter</taxon>
    </lineage>
</organism>
<name>A0A1I6Q7K7_9FLAO</name>
<dbReference type="AlphaFoldDB" id="A0A1I6Q7K7"/>
<keyword evidence="3" id="KW-1185">Reference proteome</keyword>